<dbReference type="GeneTree" id="ENSGT00940000156060"/>
<keyword evidence="3" id="KW-0272">Extracellular matrix</keyword>
<dbReference type="GO" id="GO:0009887">
    <property type="term" value="P:animal organ morphogenesis"/>
    <property type="evidence" value="ECO:0007669"/>
    <property type="project" value="TreeGrafter"/>
</dbReference>
<evidence type="ECO:0000256" key="5">
    <source>
        <dbReference type="ARBA" id="ARBA00022737"/>
    </source>
</evidence>
<keyword evidence="6" id="KW-0084">Basement membrane</keyword>
<keyword evidence="9 12" id="KW-1015">Disulfide bond</keyword>
<comment type="subcellular location">
    <subcellularLocation>
        <location evidence="1">Secreted</location>
        <location evidence="1">Extracellular space</location>
        <location evidence="1">Extracellular matrix</location>
        <location evidence="1">Basement membrane</location>
    </subcellularLocation>
</comment>
<dbReference type="CDD" id="cd00055">
    <property type="entry name" value="EGF_Lam"/>
    <property type="match status" value="2"/>
</dbReference>
<dbReference type="Proteomes" id="UP000694388">
    <property type="component" value="Unplaced"/>
</dbReference>
<dbReference type="InterPro" id="IPR050440">
    <property type="entry name" value="Laminin/Netrin_ECM"/>
</dbReference>
<proteinExistence type="predicted"/>
<dbReference type="PANTHER" id="PTHR10574:SF375">
    <property type="entry name" value="LAMININ SUBUNIT BETA-1"/>
    <property type="match status" value="1"/>
</dbReference>
<feature type="disulfide bond" evidence="12">
    <location>
        <begin position="130"/>
        <end position="139"/>
    </location>
</feature>
<evidence type="ECO:0000256" key="3">
    <source>
        <dbReference type="ARBA" id="ARBA00022530"/>
    </source>
</evidence>
<dbReference type="GO" id="GO:0070831">
    <property type="term" value="P:basement membrane assembly"/>
    <property type="evidence" value="ECO:0007669"/>
    <property type="project" value="TreeGrafter"/>
</dbReference>
<name>A0A8C4QDG5_EPTBU</name>
<dbReference type="GO" id="GO:0009888">
    <property type="term" value="P:tissue development"/>
    <property type="evidence" value="ECO:0007669"/>
    <property type="project" value="TreeGrafter"/>
</dbReference>
<sequence>MINKKGRWVFPSRWVTKFYAVYNVYCMYVWRPVCELAGCNCHGHATKCHFDMAVFMASGNVSGGVCDNCQHHTAGHSCELCKPYYYQDHGRDPRDPDVSCDCDPEGSESVGVCDGRTDPLLGLEAGRCHCKANVEGERCDRCKSGYFGLDANDPAGCQRTQACIIK</sequence>
<dbReference type="GO" id="GO:0034446">
    <property type="term" value="P:substrate adhesion-dependent cell spreading"/>
    <property type="evidence" value="ECO:0007669"/>
    <property type="project" value="TreeGrafter"/>
</dbReference>
<keyword evidence="8" id="KW-0175">Coiled coil</keyword>
<dbReference type="SUPFAM" id="SSF57196">
    <property type="entry name" value="EGF/Laminin"/>
    <property type="match status" value="2"/>
</dbReference>
<dbReference type="GO" id="GO:0016477">
    <property type="term" value="P:cell migration"/>
    <property type="evidence" value="ECO:0007669"/>
    <property type="project" value="TreeGrafter"/>
</dbReference>
<dbReference type="InterPro" id="IPR002049">
    <property type="entry name" value="LE_dom"/>
</dbReference>
<reference evidence="14" key="1">
    <citation type="submission" date="2025-08" db="UniProtKB">
        <authorList>
            <consortium name="Ensembl"/>
        </authorList>
    </citation>
    <scope>IDENTIFICATION</scope>
</reference>
<evidence type="ECO:0000256" key="12">
    <source>
        <dbReference type="PROSITE-ProRule" id="PRU00460"/>
    </source>
</evidence>
<comment type="caution">
    <text evidence="12">Lacks conserved residue(s) required for the propagation of feature annotation.</text>
</comment>
<evidence type="ECO:0000313" key="15">
    <source>
        <dbReference type="Proteomes" id="UP000694388"/>
    </source>
</evidence>
<keyword evidence="2" id="KW-0964">Secreted</keyword>
<evidence type="ECO:0000256" key="9">
    <source>
        <dbReference type="ARBA" id="ARBA00023157"/>
    </source>
</evidence>
<dbReference type="GO" id="GO:0007411">
    <property type="term" value="P:axon guidance"/>
    <property type="evidence" value="ECO:0007669"/>
    <property type="project" value="TreeGrafter"/>
</dbReference>
<feature type="domain" description="Laminin EGF-like" evidence="13">
    <location>
        <begin position="100"/>
        <end position="159"/>
    </location>
</feature>
<evidence type="ECO:0000256" key="4">
    <source>
        <dbReference type="ARBA" id="ARBA00022729"/>
    </source>
</evidence>
<keyword evidence="11 12" id="KW-0424">Laminin EGF-like domain</keyword>
<evidence type="ECO:0000313" key="14">
    <source>
        <dbReference type="Ensembl" id="ENSEBUP00000013392.1"/>
    </source>
</evidence>
<keyword evidence="4" id="KW-0732">Signal</keyword>
<evidence type="ECO:0000256" key="8">
    <source>
        <dbReference type="ARBA" id="ARBA00023054"/>
    </source>
</evidence>
<evidence type="ECO:0000259" key="13">
    <source>
        <dbReference type="PROSITE" id="PS50027"/>
    </source>
</evidence>
<dbReference type="SMART" id="SM00180">
    <property type="entry name" value="EGF_Lam"/>
    <property type="match status" value="2"/>
</dbReference>
<keyword evidence="10" id="KW-0325">Glycoprotein</keyword>
<dbReference type="PROSITE" id="PS50027">
    <property type="entry name" value="EGF_LAM_2"/>
    <property type="match status" value="1"/>
</dbReference>
<evidence type="ECO:0000256" key="10">
    <source>
        <dbReference type="ARBA" id="ARBA00023180"/>
    </source>
</evidence>
<evidence type="ECO:0000256" key="7">
    <source>
        <dbReference type="ARBA" id="ARBA00022889"/>
    </source>
</evidence>
<dbReference type="Pfam" id="PF00053">
    <property type="entry name" value="EGF_laminin"/>
    <property type="match status" value="2"/>
</dbReference>
<keyword evidence="5" id="KW-0677">Repeat</keyword>
<reference evidence="14" key="2">
    <citation type="submission" date="2025-09" db="UniProtKB">
        <authorList>
            <consortium name="Ensembl"/>
        </authorList>
    </citation>
    <scope>IDENTIFICATION</scope>
</reference>
<dbReference type="PANTHER" id="PTHR10574">
    <property type="entry name" value="NETRIN/LAMININ-RELATED"/>
    <property type="match status" value="1"/>
</dbReference>
<dbReference type="GO" id="GO:0043256">
    <property type="term" value="C:laminin complex"/>
    <property type="evidence" value="ECO:0007669"/>
    <property type="project" value="TreeGrafter"/>
</dbReference>
<protein>
    <recommendedName>
        <fullName evidence="13">Laminin EGF-like domain-containing protein</fullName>
    </recommendedName>
</protein>
<evidence type="ECO:0000256" key="2">
    <source>
        <dbReference type="ARBA" id="ARBA00022525"/>
    </source>
</evidence>
<evidence type="ECO:0000256" key="1">
    <source>
        <dbReference type="ARBA" id="ARBA00004302"/>
    </source>
</evidence>
<dbReference type="AlphaFoldDB" id="A0A8C4QDG5"/>
<evidence type="ECO:0000256" key="11">
    <source>
        <dbReference type="ARBA" id="ARBA00023292"/>
    </source>
</evidence>
<evidence type="ECO:0000256" key="6">
    <source>
        <dbReference type="ARBA" id="ARBA00022869"/>
    </source>
</evidence>
<keyword evidence="15" id="KW-1185">Reference proteome</keyword>
<dbReference type="FunFam" id="2.10.25.10:FF:000084">
    <property type="entry name" value="Laminin subunit alpha 3"/>
    <property type="match status" value="1"/>
</dbReference>
<organism evidence="14 15">
    <name type="scientific">Eptatretus burgeri</name>
    <name type="common">Inshore hagfish</name>
    <dbReference type="NCBI Taxonomy" id="7764"/>
    <lineage>
        <taxon>Eukaryota</taxon>
        <taxon>Metazoa</taxon>
        <taxon>Chordata</taxon>
        <taxon>Craniata</taxon>
        <taxon>Vertebrata</taxon>
        <taxon>Cyclostomata</taxon>
        <taxon>Myxini</taxon>
        <taxon>Myxiniformes</taxon>
        <taxon>Myxinidae</taxon>
        <taxon>Eptatretinae</taxon>
        <taxon>Eptatretus</taxon>
    </lineage>
</organism>
<dbReference type="OMA" id="NCENGFF"/>
<keyword evidence="7" id="KW-0130">Cell adhesion</keyword>
<dbReference type="Gene3D" id="2.170.300.10">
    <property type="entry name" value="Tie2 ligand-binding domain superfamily"/>
    <property type="match status" value="2"/>
</dbReference>
<dbReference type="Ensembl" id="ENSEBUT00000013969.1">
    <property type="protein sequence ID" value="ENSEBUP00000013392.1"/>
    <property type="gene ID" value="ENSEBUG00000008457.1"/>
</dbReference>
<accession>A0A8C4QDG5</accession>
<dbReference type="PROSITE" id="PS01248">
    <property type="entry name" value="EGF_LAM_1"/>
    <property type="match status" value="1"/>
</dbReference>